<evidence type="ECO:0000313" key="3">
    <source>
        <dbReference type="Proteomes" id="UP000645966"/>
    </source>
</evidence>
<name>A0A934M9M9_9CORY</name>
<protein>
    <submittedName>
        <fullName evidence="2">Uncharacterized protein</fullName>
    </submittedName>
</protein>
<accession>A0A934M9M9</accession>
<dbReference type="Proteomes" id="UP000645966">
    <property type="component" value="Unassembled WGS sequence"/>
</dbReference>
<keyword evidence="1" id="KW-1133">Transmembrane helix</keyword>
<evidence type="ECO:0000256" key="1">
    <source>
        <dbReference type="SAM" id="Phobius"/>
    </source>
</evidence>
<comment type="caution">
    <text evidence="2">The sequence shown here is derived from an EMBL/GenBank/DDBJ whole genome shotgun (WGS) entry which is preliminary data.</text>
</comment>
<proteinExistence type="predicted"/>
<dbReference type="RefSeq" id="WP_198737302.1">
    <property type="nucleotide sequence ID" value="NZ_JAEIOS010000009.1"/>
</dbReference>
<keyword evidence="1" id="KW-0812">Transmembrane</keyword>
<evidence type="ECO:0000313" key="2">
    <source>
        <dbReference type="EMBL" id="MBI8988238.1"/>
    </source>
</evidence>
<dbReference type="AlphaFoldDB" id="A0A934M9M9"/>
<gene>
    <name evidence="2" type="ORF">JDV75_00445</name>
</gene>
<organism evidence="2 3">
    <name type="scientific">Corynebacterium meridianum</name>
    <dbReference type="NCBI Taxonomy" id="2765363"/>
    <lineage>
        <taxon>Bacteria</taxon>
        <taxon>Bacillati</taxon>
        <taxon>Actinomycetota</taxon>
        <taxon>Actinomycetes</taxon>
        <taxon>Mycobacteriales</taxon>
        <taxon>Corynebacteriaceae</taxon>
        <taxon>Corynebacterium</taxon>
    </lineage>
</organism>
<feature type="transmembrane region" description="Helical" evidence="1">
    <location>
        <begin position="18"/>
        <end position="35"/>
    </location>
</feature>
<feature type="transmembrane region" description="Helical" evidence="1">
    <location>
        <begin position="55"/>
        <end position="76"/>
    </location>
</feature>
<keyword evidence="1" id="KW-0472">Membrane</keyword>
<reference evidence="2" key="1">
    <citation type="submission" date="2020-12" db="EMBL/GenBank/DDBJ databases">
        <title>Genome public.</title>
        <authorList>
            <person name="Sun Q."/>
        </authorList>
    </citation>
    <scope>NUCLEOTIDE SEQUENCE</scope>
    <source>
        <strain evidence="2">CCM 8863</strain>
    </source>
</reference>
<keyword evidence="3" id="KW-1185">Reference proteome</keyword>
<dbReference type="EMBL" id="JAEIOS010000009">
    <property type="protein sequence ID" value="MBI8988238.1"/>
    <property type="molecule type" value="Genomic_DNA"/>
</dbReference>
<sequence length="119" mass="12250">MTSNSPGDRLSPGYRRRVLGALMTAQVTAGLASGIPYSMGGLLAAGMAGTAGDGIAATCTTLGAAAFAVPLGRLVVSRERRFSVITGLLIGTAAPVARFRRPRGSPCRYCSWVSFSSVR</sequence>